<dbReference type="SUPFAM" id="SSF53187">
    <property type="entry name" value="Zn-dependent exopeptidases"/>
    <property type="match status" value="1"/>
</dbReference>
<sequence>MISNKYNYNIGTFPIIFTCVHEGKEDLDVAIRKKGIIKNDLYTRKITLGIINNFQKRLGLTPYYIINTIHRKYIDLNRSCEESCENNSIKIHWKNFHKKLEELIEHCLNKFNHCLLIDIHGNDDYNNCVHIGYGQYLDDLYTKSTKNFSLKYLEKNYPKINLLFKNGFPNYSKLPFFPYKLNQNADLYYNGGYIIQNYSQKYNIDAIQLEIGYNLRKKNLNTIVDLTKTIIMFYFNNYFSIILNNK</sequence>
<organism evidence="1">
    <name type="scientific">viral metagenome</name>
    <dbReference type="NCBI Taxonomy" id="1070528"/>
    <lineage>
        <taxon>unclassified sequences</taxon>
        <taxon>metagenomes</taxon>
        <taxon>organismal metagenomes</taxon>
    </lineage>
</organism>
<evidence type="ECO:0008006" key="2">
    <source>
        <dbReference type="Google" id="ProtNLM"/>
    </source>
</evidence>
<protein>
    <recommendedName>
        <fullName evidence="2">N-formylglutamate amidohydrolase</fullName>
    </recommendedName>
</protein>
<evidence type="ECO:0000313" key="1">
    <source>
        <dbReference type="EMBL" id="QHT97506.1"/>
    </source>
</evidence>
<accession>A0A6C0IYI1</accession>
<dbReference type="AlphaFoldDB" id="A0A6C0IYI1"/>
<name>A0A6C0IYI1_9ZZZZ</name>
<proteinExistence type="predicted"/>
<dbReference type="EMBL" id="MN740278">
    <property type="protein sequence ID" value="QHT97506.1"/>
    <property type="molecule type" value="Genomic_DNA"/>
</dbReference>
<reference evidence="1" key="1">
    <citation type="journal article" date="2020" name="Nature">
        <title>Giant virus diversity and host interactions through global metagenomics.</title>
        <authorList>
            <person name="Schulz F."/>
            <person name="Roux S."/>
            <person name="Paez-Espino D."/>
            <person name="Jungbluth S."/>
            <person name="Walsh D.A."/>
            <person name="Denef V.J."/>
            <person name="McMahon K.D."/>
            <person name="Konstantinidis K.T."/>
            <person name="Eloe-Fadrosh E.A."/>
            <person name="Kyrpides N.C."/>
            <person name="Woyke T."/>
        </authorList>
    </citation>
    <scope>NUCLEOTIDE SEQUENCE</scope>
    <source>
        <strain evidence="1">GVMAG-M-3300025138-11</strain>
    </source>
</reference>
<dbReference type="Gene3D" id="3.40.630.40">
    <property type="entry name" value="Zn-dependent exopeptidases"/>
    <property type="match status" value="1"/>
</dbReference>